<accession>A0A1H1LDQ8</accession>
<protein>
    <submittedName>
        <fullName evidence="2">Uncharacterized protein</fullName>
    </submittedName>
</protein>
<keyword evidence="1" id="KW-0472">Membrane</keyword>
<evidence type="ECO:0000313" key="2">
    <source>
        <dbReference type="EMBL" id="SDR72704.1"/>
    </source>
</evidence>
<organism evidence="2 3">
    <name type="scientific">Pseudomonas oryzae</name>
    <dbReference type="NCBI Taxonomy" id="1392877"/>
    <lineage>
        <taxon>Bacteria</taxon>
        <taxon>Pseudomonadati</taxon>
        <taxon>Pseudomonadota</taxon>
        <taxon>Gammaproteobacteria</taxon>
        <taxon>Pseudomonadales</taxon>
        <taxon>Pseudomonadaceae</taxon>
        <taxon>Pseudomonas</taxon>
    </lineage>
</organism>
<feature type="transmembrane region" description="Helical" evidence="1">
    <location>
        <begin position="20"/>
        <end position="36"/>
    </location>
</feature>
<reference evidence="3" key="1">
    <citation type="submission" date="2016-10" db="EMBL/GenBank/DDBJ databases">
        <authorList>
            <person name="Varghese N."/>
            <person name="Submissions S."/>
        </authorList>
    </citation>
    <scope>NUCLEOTIDE SEQUENCE [LARGE SCALE GENOMIC DNA]</scope>
    <source>
        <strain evidence="3">KCTC 32247</strain>
    </source>
</reference>
<dbReference type="AlphaFoldDB" id="A0A1H1LDQ8"/>
<feature type="transmembrane region" description="Helical" evidence="1">
    <location>
        <begin position="73"/>
        <end position="91"/>
    </location>
</feature>
<evidence type="ECO:0000256" key="1">
    <source>
        <dbReference type="SAM" id="Phobius"/>
    </source>
</evidence>
<sequence>MSLQLLWSWCLSYPSQVVNGLALFLALAGGWLLLATRRREQRAAARLLLDGELSTLDEEAVGGDAQVERLNRFFYRFGSLSLLAALLLSWLSTTLQPVSAL</sequence>
<dbReference type="RefSeq" id="WP_090347127.1">
    <property type="nucleotide sequence ID" value="NZ_LT629751.1"/>
</dbReference>
<gene>
    <name evidence="2" type="ORF">SAMN05216221_0124</name>
</gene>
<evidence type="ECO:0000313" key="3">
    <source>
        <dbReference type="Proteomes" id="UP000243359"/>
    </source>
</evidence>
<keyword evidence="1" id="KW-0812">Transmembrane</keyword>
<keyword evidence="3" id="KW-1185">Reference proteome</keyword>
<dbReference type="Proteomes" id="UP000243359">
    <property type="component" value="Chromosome I"/>
</dbReference>
<name>A0A1H1LDQ8_9PSED</name>
<dbReference type="EMBL" id="LT629751">
    <property type="protein sequence ID" value="SDR72704.1"/>
    <property type="molecule type" value="Genomic_DNA"/>
</dbReference>
<keyword evidence="1" id="KW-1133">Transmembrane helix</keyword>
<proteinExistence type="predicted"/>